<dbReference type="OMA" id="FPCPNRG"/>
<keyword evidence="1" id="KW-0863">Zinc-finger</keyword>
<feature type="compositionally biased region" description="Polar residues" evidence="3">
    <location>
        <begin position="227"/>
        <end position="237"/>
    </location>
</feature>
<keyword evidence="1" id="KW-0862">Zinc</keyword>
<evidence type="ECO:0000313" key="6">
    <source>
        <dbReference type="EMBL" id="EEU40641.1"/>
    </source>
</evidence>
<evidence type="ECO:0000256" key="3">
    <source>
        <dbReference type="SAM" id="MobiDB-lite"/>
    </source>
</evidence>
<reference evidence="6 7" key="1">
    <citation type="journal article" date="2009" name="PLoS Genet.">
        <title>The genome of Nectria haematococca: contribution of supernumerary chromosomes to gene expansion.</title>
        <authorList>
            <person name="Coleman J.J."/>
            <person name="Rounsley S.D."/>
            <person name="Rodriguez-Carres M."/>
            <person name="Kuo A."/>
            <person name="Wasmann C.C."/>
            <person name="Grimwood J."/>
            <person name="Schmutz J."/>
            <person name="Taga M."/>
            <person name="White G.J."/>
            <person name="Zhou S."/>
            <person name="Schwartz D.C."/>
            <person name="Freitag M."/>
            <person name="Ma L.J."/>
            <person name="Danchin E.G."/>
            <person name="Henrissat B."/>
            <person name="Coutinho P.M."/>
            <person name="Nelson D.R."/>
            <person name="Straney D."/>
            <person name="Napoli C.A."/>
            <person name="Barker B.M."/>
            <person name="Gribskov M."/>
            <person name="Rep M."/>
            <person name="Kroken S."/>
            <person name="Molnar I."/>
            <person name="Rensing C."/>
            <person name="Kennell J.C."/>
            <person name="Zamora J."/>
            <person name="Farman M.L."/>
            <person name="Selker E.U."/>
            <person name="Salamov A."/>
            <person name="Shapiro H."/>
            <person name="Pangilinan J."/>
            <person name="Lindquist E."/>
            <person name="Lamers C."/>
            <person name="Grigoriev I.V."/>
            <person name="Geiser D.M."/>
            <person name="Covert S.F."/>
            <person name="Temporini E."/>
            <person name="Vanetten H.D."/>
        </authorList>
    </citation>
    <scope>NUCLEOTIDE SEQUENCE [LARGE SCALE GENOMIC DNA]</scope>
    <source>
        <strain evidence="7">ATCC MYA-4622 / CBS 123669 / FGSC 9596 / NRRL 45880 / 77-13-4</strain>
    </source>
</reference>
<name>C7Z661_FUSV7</name>
<dbReference type="InterPro" id="IPR013087">
    <property type="entry name" value="Znf_C2H2_type"/>
</dbReference>
<organism evidence="6 7">
    <name type="scientific">Fusarium vanettenii (strain ATCC MYA-4622 / CBS 123669 / FGSC 9596 / NRRL 45880 / 77-13-4)</name>
    <name type="common">Fusarium solani subsp. pisi</name>
    <dbReference type="NCBI Taxonomy" id="660122"/>
    <lineage>
        <taxon>Eukaryota</taxon>
        <taxon>Fungi</taxon>
        <taxon>Dikarya</taxon>
        <taxon>Ascomycota</taxon>
        <taxon>Pezizomycotina</taxon>
        <taxon>Sordariomycetes</taxon>
        <taxon>Hypocreomycetidae</taxon>
        <taxon>Hypocreales</taxon>
        <taxon>Nectriaceae</taxon>
        <taxon>Fusarium</taxon>
        <taxon>Fusarium solani species complex</taxon>
        <taxon>Fusarium vanettenii</taxon>
    </lineage>
</organism>
<evidence type="ECO:0000313" key="7">
    <source>
        <dbReference type="Proteomes" id="UP000005206"/>
    </source>
</evidence>
<keyword evidence="7" id="KW-1185">Reference proteome</keyword>
<gene>
    <name evidence="6" type="ORF">NECHADRAFT_75990</name>
</gene>
<dbReference type="Gene3D" id="3.30.160.60">
    <property type="entry name" value="Classic Zinc Finger"/>
    <property type="match status" value="1"/>
</dbReference>
<keyword evidence="4" id="KW-0732">Signal</keyword>
<dbReference type="EMBL" id="GG698910">
    <property type="protein sequence ID" value="EEU40641.1"/>
    <property type="molecule type" value="Genomic_DNA"/>
</dbReference>
<dbReference type="Proteomes" id="UP000005206">
    <property type="component" value="Chromosome 2"/>
</dbReference>
<dbReference type="eggNOG" id="ENOG502T6HR">
    <property type="taxonomic scope" value="Eukaryota"/>
</dbReference>
<dbReference type="Pfam" id="PF00096">
    <property type="entry name" value="zf-C2H2"/>
    <property type="match status" value="1"/>
</dbReference>
<keyword evidence="2" id="KW-0175">Coiled coil</keyword>
<accession>C7Z661</accession>
<dbReference type="AlphaFoldDB" id="C7Z661"/>
<proteinExistence type="predicted"/>
<feature type="compositionally biased region" description="Polar residues" evidence="3">
    <location>
        <begin position="86"/>
        <end position="128"/>
    </location>
</feature>
<dbReference type="RefSeq" id="XP_003046354.1">
    <property type="nucleotide sequence ID" value="XM_003046308.1"/>
</dbReference>
<evidence type="ECO:0000256" key="1">
    <source>
        <dbReference type="PROSITE-ProRule" id="PRU00042"/>
    </source>
</evidence>
<dbReference type="KEGG" id="nhe:NECHADRAFT_75990"/>
<feature type="chain" id="PRO_5002988965" description="C2H2-type domain-containing protein" evidence="4">
    <location>
        <begin position="19"/>
        <end position="314"/>
    </location>
</feature>
<dbReference type="PROSITE" id="PS50157">
    <property type="entry name" value="ZINC_FINGER_C2H2_2"/>
    <property type="match status" value="1"/>
</dbReference>
<feature type="signal peptide" evidence="4">
    <location>
        <begin position="1"/>
        <end position="18"/>
    </location>
</feature>
<feature type="compositionally biased region" description="Basic and acidic residues" evidence="3">
    <location>
        <begin position="238"/>
        <end position="253"/>
    </location>
</feature>
<dbReference type="HOGENOM" id="CLU_801751_0_0_1"/>
<feature type="coiled-coil region" evidence="2">
    <location>
        <begin position="271"/>
        <end position="312"/>
    </location>
</feature>
<feature type="compositionally biased region" description="Polar residues" evidence="3">
    <location>
        <begin position="254"/>
        <end position="269"/>
    </location>
</feature>
<protein>
    <recommendedName>
        <fullName evidence="5">C2H2-type domain-containing protein</fullName>
    </recommendedName>
</protein>
<feature type="domain" description="C2H2-type" evidence="5">
    <location>
        <begin position="154"/>
        <end position="182"/>
    </location>
</feature>
<feature type="region of interest" description="Disordered" evidence="3">
    <location>
        <begin position="81"/>
        <end position="135"/>
    </location>
</feature>
<feature type="region of interest" description="Disordered" evidence="3">
    <location>
        <begin position="222"/>
        <end position="271"/>
    </location>
</feature>
<dbReference type="PROSITE" id="PS00028">
    <property type="entry name" value="ZINC_FINGER_C2H2_1"/>
    <property type="match status" value="1"/>
</dbReference>
<keyword evidence="1" id="KW-0479">Metal-binding</keyword>
<dbReference type="GO" id="GO:0008270">
    <property type="term" value="F:zinc ion binding"/>
    <property type="evidence" value="ECO:0007669"/>
    <property type="project" value="UniProtKB-KW"/>
</dbReference>
<sequence length="314" mass="35389">MPWTIWPALVVLWGVCWMFYPSPDKTFDGTSLDSQPPLEYQLRPEELDDGLLWLDLSGVHPISQSFGDLSFSAEWWNHDAEPCPPTSTRQPGPTTTFDPDRSTTNPSNAGSASQHELVSGPQRQSESQWGGPEMDDVTNHIVAMASEPTATNRLKCPDCDKILSRHDSLRRHQQTQHNREVEEHLCPYKPCKRSRQGSGFSRPDGLRRHLKACKLRRKRALTVASEAANSQTDSGNGTREDSQARSSSHDTRGTENCNDANTQQSSSDSLIVGLRRRLAEAEEARDKAKREYEEAQKRVASYEMTIEMLEKEHT</sequence>
<evidence type="ECO:0000256" key="4">
    <source>
        <dbReference type="SAM" id="SignalP"/>
    </source>
</evidence>
<dbReference type="OrthoDB" id="2017974at2759"/>
<evidence type="ECO:0000259" key="5">
    <source>
        <dbReference type="PROSITE" id="PS50157"/>
    </source>
</evidence>
<dbReference type="SMART" id="SM00355">
    <property type="entry name" value="ZnF_C2H2"/>
    <property type="match status" value="1"/>
</dbReference>
<evidence type="ECO:0000256" key="2">
    <source>
        <dbReference type="SAM" id="Coils"/>
    </source>
</evidence>
<dbReference type="InParanoid" id="C7Z661"/>
<dbReference type="GeneID" id="9668544"/>
<dbReference type="VEuPathDB" id="FungiDB:NECHADRAFT_75990"/>